<gene>
    <name evidence="4" type="ORF">GCM10010977_11630</name>
</gene>
<dbReference type="Proteomes" id="UP000642509">
    <property type="component" value="Unassembled WGS sequence"/>
</dbReference>
<feature type="coiled-coil region" evidence="1">
    <location>
        <begin position="269"/>
        <end position="354"/>
    </location>
</feature>
<dbReference type="Pfam" id="PF13455">
    <property type="entry name" value="MUG113"/>
    <property type="match status" value="1"/>
</dbReference>
<dbReference type="SMART" id="SM00974">
    <property type="entry name" value="T5orf172"/>
    <property type="match status" value="1"/>
</dbReference>
<accession>A0ABQ2LV49</accession>
<keyword evidence="5" id="KW-1185">Reference proteome</keyword>
<comment type="caution">
    <text evidence="4">The sequence shown here is derived from an EMBL/GenBank/DDBJ whole genome shotgun (WGS) entry which is preliminary data.</text>
</comment>
<dbReference type="InterPro" id="IPR018306">
    <property type="entry name" value="Phage_T5_Orf172_DNA-bd"/>
</dbReference>
<dbReference type="Pfam" id="PF13250">
    <property type="entry name" value="SNIPE"/>
    <property type="match status" value="1"/>
</dbReference>
<evidence type="ECO:0000256" key="2">
    <source>
        <dbReference type="SAM" id="Phobius"/>
    </source>
</evidence>
<keyword evidence="2" id="KW-1133">Transmembrane helix</keyword>
<dbReference type="RefSeq" id="WP_188805171.1">
    <property type="nucleotide sequence ID" value="NZ_BAAAOU010000004.1"/>
</dbReference>
<sequence>MELKTPPESPEPTSQNKPMFISAIIGLILATFTIVGIPFTIAGLAHVLKFRKENETLASTGESRATALRAAQAENRQLRSDFDRINGMEVLERQDEVARLDENIDALRRHIVTTQDEAKFESDRVADLKQQVIDLEDMVDLNDYGLYNFENPASDSVQYGADLQATRERIKGMVRDKNATSAAQGWTVNGSEAQGRKMVNDMTKLLLRAFNAEAENSIKTVKAGHLSAAKKRLEKSAEAVARLGKTMSIRITPGYLNLREKELTLTHAHLEATKAAKEEEREARAREREERQAQKEFLAAKAKQEKEVEHYKSVLATLQASGDQEAINKANSALAEAEEKLADVESTMANTRAGYVYVISNRGAFGPGIIKIGMTRRLNPDDRVRELGDASVPFYFDSHTMIFAKDAVGLERALHEHFANKRVNLVNLRREYFYATPSEVKEALLEHHADHEAQLLEFHESSNAPEFEASEEMRQAGRIPQAIA</sequence>
<keyword evidence="2" id="KW-0472">Membrane</keyword>
<evidence type="ECO:0000256" key="1">
    <source>
        <dbReference type="SAM" id="Coils"/>
    </source>
</evidence>
<feature type="coiled-coil region" evidence="1">
    <location>
        <begin position="90"/>
        <end position="138"/>
    </location>
</feature>
<feature type="domain" description="Bacteriophage T5 Orf172 DNA-binding" evidence="3">
    <location>
        <begin position="364"/>
        <end position="447"/>
    </location>
</feature>
<feature type="transmembrane region" description="Helical" evidence="2">
    <location>
        <begin position="20"/>
        <end position="45"/>
    </location>
</feature>
<evidence type="ECO:0000313" key="4">
    <source>
        <dbReference type="EMBL" id="GGO43455.1"/>
    </source>
</evidence>
<name>A0ABQ2LV49_9MICC</name>
<evidence type="ECO:0000313" key="5">
    <source>
        <dbReference type="Proteomes" id="UP000642509"/>
    </source>
</evidence>
<keyword evidence="1" id="KW-0175">Coiled coil</keyword>
<reference evidence="5" key="1">
    <citation type="journal article" date="2019" name="Int. J. Syst. Evol. Microbiol.">
        <title>The Global Catalogue of Microorganisms (GCM) 10K type strain sequencing project: providing services to taxonomists for standard genome sequencing and annotation.</title>
        <authorList>
            <consortium name="The Broad Institute Genomics Platform"/>
            <consortium name="The Broad Institute Genome Sequencing Center for Infectious Disease"/>
            <person name="Wu L."/>
            <person name="Ma J."/>
        </authorList>
    </citation>
    <scope>NUCLEOTIDE SEQUENCE [LARGE SCALE GENOMIC DNA]</scope>
    <source>
        <strain evidence="5">CGMCC 1.7064</strain>
    </source>
</reference>
<dbReference type="InterPro" id="IPR025280">
    <property type="entry name" value="SNIPE"/>
</dbReference>
<organism evidence="4 5">
    <name type="scientific">Citricoccus zhacaiensis</name>
    <dbReference type="NCBI Taxonomy" id="489142"/>
    <lineage>
        <taxon>Bacteria</taxon>
        <taxon>Bacillati</taxon>
        <taxon>Actinomycetota</taxon>
        <taxon>Actinomycetes</taxon>
        <taxon>Micrococcales</taxon>
        <taxon>Micrococcaceae</taxon>
        <taxon>Citricoccus</taxon>
    </lineage>
</organism>
<dbReference type="EMBL" id="BMLQ01000003">
    <property type="protein sequence ID" value="GGO43455.1"/>
    <property type="molecule type" value="Genomic_DNA"/>
</dbReference>
<evidence type="ECO:0000259" key="3">
    <source>
        <dbReference type="SMART" id="SM00974"/>
    </source>
</evidence>
<protein>
    <submittedName>
        <fullName evidence="4">Chromosome segregation ATPase</fullName>
    </submittedName>
</protein>
<keyword evidence="2" id="KW-0812">Transmembrane</keyword>
<proteinExistence type="predicted"/>